<protein>
    <submittedName>
        <fullName evidence="1">Uncharacterized protein</fullName>
    </submittedName>
</protein>
<dbReference type="OrthoDB" id="3534760at2"/>
<accession>A0A0F2TLC7</accession>
<dbReference type="RefSeq" id="WP_045692542.1">
    <property type="nucleotide sequence ID" value="NZ_JZKH01000004.1"/>
</dbReference>
<proteinExistence type="predicted"/>
<evidence type="ECO:0000313" key="1">
    <source>
        <dbReference type="EMBL" id="KJS63331.1"/>
    </source>
</evidence>
<reference evidence="1 2" key="1">
    <citation type="submission" date="2015-02" db="EMBL/GenBank/DDBJ databases">
        <authorList>
            <person name="Ju K.-S."/>
            <person name="Doroghazi J.R."/>
            <person name="Metcalf W."/>
        </authorList>
    </citation>
    <scope>NUCLEOTIDE SEQUENCE [LARGE SCALE GENOMIC DNA]</scope>
    <source>
        <strain evidence="1 2">ATCC 31215</strain>
    </source>
</reference>
<dbReference type="PATRIC" id="fig|359131.3.peg.3892"/>
<dbReference type="EMBL" id="JZKH01000004">
    <property type="protein sequence ID" value="KJS63331.1"/>
    <property type="molecule type" value="Genomic_DNA"/>
</dbReference>
<dbReference type="Proteomes" id="UP000033699">
    <property type="component" value="Unassembled WGS sequence"/>
</dbReference>
<dbReference type="AlphaFoldDB" id="A0A0F2TLC7"/>
<evidence type="ECO:0000313" key="2">
    <source>
        <dbReference type="Proteomes" id="UP000033699"/>
    </source>
</evidence>
<organism evidence="1 2">
    <name type="scientific">Streptomyces rubellomurinus (strain ATCC 31215)</name>
    <dbReference type="NCBI Taxonomy" id="359131"/>
    <lineage>
        <taxon>Bacteria</taxon>
        <taxon>Bacillati</taxon>
        <taxon>Actinomycetota</taxon>
        <taxon>Actinomycetes</taxon>
        <taxon>Kitasatosporales</taxon>
        <taxon>Streptomycetaceae</taxon>
        <taxon>Streptomyces</taxon>
    </lineage>
</organism>
<sequence length="127" mass="14198">MGLVLFPGDGNNDSPDVCWSYTRFADFRERLARTEGIDPSTMHGFGGDPPWSTAATTLAPLLGHPETGGPNLTPDQCAAMLPRLEEIILQWQEDDRDPLADQHLDDARRLRVVLYFCADRQVDLLFV</sequence>
<name>A0A0F2TLC7_STRR3</name>
<gene>
    <name evidence="1" type="ORF">VM95_03820</name>
</gene>
<keyword evidence="2" id="KW-1185">Reference proteome</keyword>
<comment type="caution">
    <text evidence="1">The sequence shown here is derived from an EMBL/GenBank/DDBJ whole genome shotgun (WGS) entry which is preliminary data.</text>
</comment>